<sequence length="266" mass="28137">MVIVSAHAPRLGSVPDPSAAPASSASRFASPAPARPVRVILVDDDPLTRAAIKPLLRPSQDYVVVAEAGDGHEAIDVVGRIEADIVLMDLGMPVMDGIEATRQICAAPRHPHVVALTTWDVDDAVVRVIEAGAVGYLLKYSASEELHAGLRRVMAGESVLSPGALAELLRYVRSQPTAPTAAAYDLRSQERQHAVAQAQQAAAGLSRRELEVIAAAAEGLTTEEIANRLYISVSTVKAHLRSAQERVGARNRVHLAVLAERAGLLG</sequence>
<dbReference type="HOGENOM" id="CLU_000445_90_10_11"/>
<dbReference type="InterPro" id="IPR058245">
    <property type="entry name" value="NreC/VraR/RcsB-like_REC"/>
</dbReference>
<feature type="compositionally biased region" description="Low complexity" evidence="6">
    <location>
        <begin position="13"/>
        <end position="29"/>
    </location>
</feature>
<dbReference type="PROSITE" id="PS50110">
    <property type="entry name" value="RESPONSE_REGULATORY"/>
    <property type="match status" value="1"/>
</dbReference>
<dbReference type="InterPro" id="IPR039420">
    <property type="entry name" value="WalR-like"/>
</dbReference>
<dbReference type="EMBL" id="ACRE02000070">
    <property type="protein sequence ID" value="EGE38416.2"/>
    <property type="molecule type" value="Genomic_DNA"/>
</dbReference>
<feature type="region of interest" description="Disordered" evidence="6">
    <location>
        <begin position="1"/>
        <end position="29"/>
    </location>
</feature>
<dbReference type="SMART" id="SM00421">
    <property type="entry name" value="HTH_LUXR"/>
    <property type="match status" value="1"/>
</dbReference>
<keyword evidence="2" id="KW-0805">Transcription regulation</keyword>
<dbReference type="Gene3D" id="3.40.50.2300">
    <property type="match status" value="1"/>
</dbReference>
<evidence type="ECO:0000256" key="2">
    <source>
        <dbReference type="ARBA" id="ARBA00023015"/>
    </source>
</evidence>
<evidence type="ECO:0000256" key="6">
    <source>
        <dbReference type="SAM" id="MobiDB-lite"/>
    </source>
</evidence>
<protein>
    <recommendedName>
        <fullName evidence="11">Response regulatory domain-containing protein</fullName>
    </recommendedName>
</protein>
<dbReference type="InterPro" id="IPR016032">
    <property type="entry name" value="Sig_transdc_resp-reg_C-effctor"/>
</dbReference>
<evidence type="ECO:0000259" key="7">
    <source>
        <dbReference type="PROSITE" id="PS50043"/>
    </source>
</evidence>
<keyword evidence="4" id="KW-0804">Transcription</keyword>
<dbReference type="GO" id="GO:0003677">
    <property type="term" value="F:DNA binding"/>
    <property type="evidence" value="ECO:0007669"/>
    <property type="project" value="UniProtKB-KW"/>
</dbReference>
<dbReference type="PROSITE" id="PS00622">
    <property type="entry name" value="HTH_LUXR_1"/>
    <property type="match status" value="1"/>
</dbReference>
<dbReference type="InterPro" id="IPR011006">
    <property type="entry name" value="CheY-like_superfamily"/>
</dbReference>
<evidence type="ECO:0000259" key="8">
    <source>
        <dbReference type="PROSITE" id="PS50110"/>
    </source>
</evidence>
<feature type="domain" description="HTH luxR-type" evidence="7">
    <location>
        <begin position="198"/>
        <end position="263"/>
    </location>
</feature>
<comment type="caution">
    <text evidence="9">The sequence shown here is derived from an EMBL/GenBank/DDBJ whole genome shotgun (WGS) entry which is preliminary data.</text>
</comment>
<dbReference type="SUPFAM" id="SSF52172">
    <property type="entry name" value="CheY-like"/>
    <property type="match status" value="1"/>
</dbReference>
<dbReference type="eggNOG" id="COG2197">
    <property type="taxonomic scope" value="Bacteria"/>
</dbReference>
<evidence type="ECO:0000313" key="10">
    <source>
        <dbReference type="Proteomes" id="UP000004668"/>
    </source>
</evidence>
<dbReference type="InterPro" id="IPR001789">
    <property type="entry name" value="Sig_transdc_resp-reg_receiver"/>
</dbReference>
<evidence type="ECO:0000256" key="1">
    <source>
        <dbReference type="ARBA" id="ARBA00022553"/>
    </source>
</evidence>
<dbReference type="SMART" id="SM00448">
    <property type="entry name" value="REC"/>
    <property type="match status" value="1"/>
</dbReference>
<dbReference type="PANTHER" id="PTHR43214">
    <property type="entry name" value="TWO-COMPONENT RESPONSE REGULATOR"/>
    <property type="match status" value="1"/>
</dbReference>
<evidence type="ECO:0000256" key="3">
    <source>
        <dbReference type="ARBA" id="ARBA00023125"/>
    </source>
</evidence>
<dbReference type="Proteomes" id="UP000004668">
    <property type="component" value="Unassembled WGS sequence"/>
</dbReference>
<keyword evidence="3" id="KW-0238">DNA-binding</keyword>
<dbReference type="PROSITE" id="PS50043">
    <property type="entry name" value="HTH_LUXR_2"/>
    <property type="match status" value="1"/>
</dbReference>
<organism evidence="9 10">
    <name type="scientific">Actinomyces viscosus C505</name>
    <dbReference type="NCBI Taxonomy" id="562973"/>
    <lineage>
        <taxon>Bacteria</taxon>
        <taxon>Bacillati</taxon>
        <taxon>Actinomycetota</taxon>
        <taxon>Actinomycetes</taxon>
        <taxon>Actinomycetales</taxon>
        <taxon>Actinomycetaceae</taxon>
        <taxon>Actinomyces</taxon>
    </lineage>
</organism>
<name>F2UWT2_ACTVI</name>
<proteinExistence type="predicted"/>
<dbReference type="GO" id="GO:0006355">
    <property type="term" value="P:regulation of DNA-templated transcription"/>
    <property type="evidence" value="ECO:0007669"/>
    <property type="project" value="InterPro"/>
</dbReference>
<gene>
    <name evidence="9" type="ORF">HMPREF0059_01272</name>
</gene>
<evidence type="ECO:0000256" key="5">
    <source>
        <dbReference type="PROSITE-ProRule" id="PRU00169"/>
    </source>
</evidence>
<reference evidence="9 10" key="2">
    <citation type="submission" date="2011-10" db="EMBL/GenBank/DDBJ databases">
        <title>The Genome Sequence of Actinomyces viscosus C505.</title>
        <authorList>
            <consortium name="The Broad Institute Genome Sequencing Platform"/>
            <consortium name="The Broad Institute Genome Sequencing Center for Infectious Disease"/>
            <person name="Earl A."/>
            <person name="Ward D."/>
            <person name="Feldgarden M."/>
            <person name="Gevers D."/>
            <person name="Sibley C.D."/>
            <person name="Field T.R."/>
            <person name="Grinwis M."/>
            <person name="Eshaghurshan C.S."/>
            <person name="Surette M.G."/>
            <person name="Young S.K."/>
            <person name="Zeng Q."/>
            <person name="Gargeya S."/>
            <person name="Fitzgerald M."/>
            <person name="Haas B."/>
            <person name="Abouelleil A."/>
            <person name="Alvarado L."/>
            <person name="Arachchi H.M."/>
            <person name="Berlin A."/>
            <person name="Brown A."/>
            <person name="Chapman S.B."/>
            <person name="Chen Z."/>
            <person name="Dunbar C."/>
            <person name="Freedman E."/>
            <person name="Gearin G."/>
            <person name="Goldberg J."/>
            <person name="Griggs A."/>
            <person name="Gujja S."/>
            <person name="Heiman D."/>
            <person name="Howarth C."/>
            <person name="Larson L."/>
            <person name="Lui A."/>
            <person name="MacDonald P.J.P."/>
            <person name="Montmayeur A."/>
            <person name="Murphy C."/>
            <person name="Neiman D."/>
            <person name="Pearson M."/>
            <person name="Priest M."/>
            <person name="Roberts A."/>
            <person name="Saif S."/>
            <person name="Shea T."/>
            <person name="Shenoy N."/>
            <person name="Sisk P."/>
            <person name="Stolte C."/>
            <person name="Sykes S."/>
            <person name="Wortman J."/>
            <person name="Nusbaum C."/>
            <person name="Birren B."/>
        </authorList>
    </citation>
    <scope>NUCLEOTIDE SEQUENCE [LARGE SCALE GENOMIC DNA]</scope>
    <source>
        <strain evidence="9 10">C505</strain>
    </source>
</reference>
<evidence type="ECO:0000313" key="9">
    <source>
        <dbReference type="EMBL" id="EGE38416.2"/>
    </source>
</evidence>
<dbReference type="PANTHER" id="PTHR43214:SF24">
    <property type="entry name" value="TRANSCRIPTIONAL REGULATORY PROTEIN NARL-RELATED"/>
    <property type="match status" value="1"/>
</dbReference>
<feature type="modified residue" description="4-aspartylphosphate" evidence="5">
    <location>
        <position position="89"/>
    </location>
</feature>
<dbReference type="Pfam" id="PF00196">
    <property type="entry name" value="GerE"/>
    <property type="match status" value="1"/>
</dbReference>
<dbReference type="PRINTS" id="PR00038">
    <property type="entry name" value="HTHLUXR"/>
</dbReference>
<evidence type="ECO:0008006" key="11">
    <source>
        <dbReference type="Google" id="ProtNLM"/>
    </source>
</evidence>
<keyword evidence="1 5" id="KW-0597">Phosphoprotein</keyword>
<dbReference type="CDD" id="cd06170">
    <property type="entry name" value="LuxR_C_like"/>
    <property type="match status" value="1"/>
</dbReference>
<dbReference type="GO" id="GO:0000160">
    <property type="term" value="P:phosphorelay signal transduction system"/>
    <property type="evidence" value="ECO:0007669"/>
    <property type="project" value="InterPro"/>
</dbReference>
<dbReference type="AlphaFoldDB" id="F2UWT2"/>
<feature type="domain" description="Response regulatory" evidence="8">
    <location>
        <begin position="38"/>
        <end position="154"/>
    </location>
</feature>
<dbReference type="InterPro" id="IPR000792">
    <property type="entry name" value="Tscrpt_reg_LuxR_C"/>
</dbReference>
<dbReference type="CDD" id="cd17535">
    <property type="entry name" value="REC_NarL-like"/>
    <property type="match status" value="1"/>
</dbReference>
<dbReference type="SUPFAM" id="SSF46894">
    <property type="entry name" value="C-terminal effector domain of the bipartite response regulators"/>
    <property type="match status" value="1"/>
</dbReference>
<dbReference type="Pfam" id="PF00072">
    <property type="entry name" value="Response_reg"/>
    <property type="match status" value="1"/>
</dbReference>
<accession>F2UWT2</accession>
<evidence type="ECO:0000256" key="4">
    <source>
        <dbReference type="ARBA" id="ARBA00023163"/>
    </source>
</evidence>
<reference evidence="10" key="1">
    <citation type="submission" date="2010-02" db="EMBL/GenBank/DDBJ databases">
        <title>The Genome Sequence of Prevotella oris strain C735.</title>
        <authorList>
            <consortium name="The Broad Institute Genome Sequencing Platform"/>
            <person name="Ward D."/>
            <person name="Feldgarden M."/>
            <person name="Earl A."/>
            <person name="Young S.K."/>
            <person name="Zeng Q."/>
            <person name="Koehrsen M."/>
            <person name="Alvarado L."/>
            <person name="Berlin A."/>
            <person name="Bochicchio J."/>
            <person name="Borenstein D."/>
            <person name="Chapman S.B."/>
            <person name="Chen Z."/>
            <person name="Engels R."/>
            <person name="Freedman E."/>
            <person name="Gellesch M."/>
            <person name="Goldberg J."/>
            <person name="Griggs A."/>
            <person name="Gujja S."/>
            <person name="Heilman E."/>
            <person name="Heiman D."/>
            <person name="Hepburn T."/>
            <person name="Howarth C."/>
            <person name="Jen D."/>
            <person name="Larson L."/>
            <person name="Mehta T."/>
            <person name="Park D."/>
            <person name="Pearson M."/>
            <person name="Roberts A."/>
            <person name="Saif S."/>
            <person name="Shea T."/>
            <person name="Shenoy N."/>
            <person name="Sisk P."/>
            <person name="Stolte C."/>
            <person name="Sykes S."/>
            <person name="Thomson T."/>
            <person name="Walk T."/>
            <person name="White J."/>
            <person name="Yandava C."/>
            <person name="Sibley C.D."/>
            <person name="Field T.R."/>
            <person name="Grinwis M."/>
            <person name="Eshaghurshan C.S."/>
            <person name="Surette M.G."/>
            <person name="Haas B."/>
            <person name="Nusbaum C."/>
            <person name="Birren B."/>
        </authorList>
    </citation>
    <scope>NUCLEOTIDE SEQUENCE [LARGE SCALE GENOMIC DNA]</scope>
    <source>
        <strain evidence="10">C505</strain>
    </source>
</reference>